<dbReference type="AlphaFoldDB" id="H6SLV0"/>
<sequence>MEGKEGAMARVGRLLAVGLLIGVAAACGPIYETSYEFRAPRSPEGRVCTSQCLNWQQNCTHSCQRDEERCKDREREDARREYRRYVDEKRRAGQKVTKTESSFYDGYGCARSSCRDDCDSMYRQCFVNCGGSVVPNTVCTAFCDKAGPGASPPPMSPERDRFDGKRSSSGLCHPGRRVEVLWEGDWYPARVLEETGPGRCYIHYEGYGSDDDEEVSPRRMRPAS</sequence>
<accession>H6SLV0</accession>
<dbReference type="SUPFAM" id="SSF54160">
    <property type="entry name" value="Chromo domain-like"/>
    <property type="match status" value="1"/>
</dbReference>
<dbReference type="HOGENOM" id="CLU_1234232_0_0_5"/>
<name>H6SLV0_PARPM</name>
<dbReference type="KEGG" id="rpm:RSPPHO_02339"/>
<feature type="region of interest" description="Disordered" evidence="1">
    <location>
        <begin position="205"/>
        <end position="224"/>
    </location>
</feature>
<organism evidence="2 3">
    <name type="scientific">Pararhodospirillum photometricum DSM 122</name>
    <dbReference type="NCBI Taxonomy" id="1150469"/>
    <lineage>
        <taxon>Bacteria</taxon>
        <taxon>Pseudomonadati</taxon>
        <taxon>Pseudomonadota</taxon>
        <taxon>Alphaproteobacteria</taxon>
        <taxon>Rhodospirillales</taxon>
        <taxon>Rhodospirillaceae</taxon>
        <taxon>Pararhodospirillum</taxon>
    </lineage>
</organism>
<dbReference type="EMBL" id="HE663493">
    <property type="protein sequence ID" value="CCG08965.1"/>
    <property type="molecule type" value="Genomic_DNA"/>
</dbReference>
<dbReference type="eggNOG" id="ENOG50338D8">
    <property type="taxonomic scope" value="Bacteria"/>
</dbReference>
<dbReference type="InterPro" id="IPR016197">
    <property type="entry name" value="Chromo-like_dom_sf"/>
</dbReference>
<dbReference type="Proteomes" id="UP000033220">
    <property type="component" value="Chromosome DSM 122"/>
</dbReference>
<dbReference type="PROSITE" id="PS51257">
    <property type="entry name" value="PROKAR_LIPOPROTEIN"/>
    <property type="match status" value="1"/>
</dbReference>
<feature type="region of interest" description="Disordered" evidence="1">
    <location>
        <begin position="149"/>
        <end position="170"/>
    </location>
</feature>
<proteinExistence type="predicted"/>
<evidence type="ECO:0000313" key="2">
    <source>
        <dbReference type="EMBL" id="CCG08965.1"/>
    </source>
</evidence>
<dbReference type="PATRIC" id="fig|1150469.3.peg.2641"/>
<evidence type="ECO:0008006" key="4">
    <source>
        <dbReference type="Google" id="ProtNLM"/>
    </source>
</evidence>
<dbReference type="Gene3D" id="2.30.30.140">
    <property type="match status" value="1"/>
</dbReference>
<keyword evidence="3" id="KW-1185">Reference proteome</keyword>
<evidence type="ECO:0000256" key="1">
    <source>
        <dbReference type="SAM" id="MobiDB-lite"/>
    </source>
</evidence>
<feature type="compositionally biased region" description="Basic and acidic residues" evidence="1">
    <location>
        <begin position="157"/>
        <end position="166"/>
    </location>
</feature>
<protein>
    <recommendedName>
        <fullName evidence="4">Tudor domain-containing protein</fullName>
    </recommendedName>
</protein>
<gene>
    <name evidence="2" type="ORF">RSPPHO_02339</name>
</gene>
<dbReference type="STRING" id="1150469.RSPPHO_02339"/>
<evidence type="ECO:0000313" key="3">
    <source>
        <dbReference type="Proteomes" id="UP000033220"/>
    </source>
</evidence>
<reference evidence="2 3" key="1">
    <citation type="submission" date="2012-02" db="EMBL/GenBank/DDBJ databases">
        <title>Shotgun genome sequence of Phaeospirillum photometricum DSM 122.</title>
        <authorList>
            <person name="Duquesne K."/>
            <person name="Sturgis J."/>
        </authorList>
    </citation>
    <scope>NUCLEOTIDE SEQUENCE [LARGE SCALE GENOMIC DNA]</scope>
    <source>
        <strain evidence="3">DSM122</strain>
    </source>
</reference>